<dbReference type="AlphaFoldDB" id="A0A0V0ZFZ5"/>
<reference evidence="2 3" key="1">
    <citation type="submission" date="2015-01" db="EMBL/GenBank/DDBJ databases">
        <title>Evolution of Trichinella species and genotypes.</title>
        <authorList>
            <person name="Korhonen P.K."/>
            <person name="Edoardo P."/>
            <person name="Giuseppe L.R."/>
            <person name="Gasser R.B."/>
        </authorList>
    </citation>
    <scope>NUCLEOTIDE SEQUENCE [LARGE SCALE GENOMIC DNA]</scope>
    <source>
        <strain evidence="2">ISS2496</strain>
    </source>
</reference>
<organism evidence="2 3">
    <name type="scientific">Trichinella patagoniensis</name>
    <dbReference type="NCBI Taxonomy" id="990121"/>
    <lineage>
        <taxon>Eukaryota</taxon>
        <taxon>Metazoa</taxon>
        <taxon>Ecdysozoa</taxon>
        <taxon>Nematoda</taxon>
        <taxon>Enoplea</taxon>
        <taxon>Dorylaimia</taxon>
        <taxon>Trichinellida</taxon>
        <taxon>Trichinellidae</taxon>
        <taxon>Trichinella</taxon>
    </lineage>
</organism>
<protein>
    <submittedName>
        <fullName evidence="2">Uncharacterized protein</fullName>
    </submittedName>
</protein>
<comment type="caution">
    <text evidence="2">The sequence shown here is derived from an EMBL/GenBank/DDBJ whole genome shotgun (WGS) entry which is preliminary data.</text>
</comment>
<accession>A0A0V0ZFZ5</accession>
<dbReference type="Proteomes" id="UP000054783">
    <property type="component" value="Unassembled WGS sequence"/>
</dbReference>
<dbReference type="EMBL" id="JYDQ01000201">
    <property type="protein sequence ID" value="KRY11267.1"/>
    <property type="molecule type" value="Genomic_DNA"/>
</dbReference>
<proteinExistence type="predicted"/>
<feature type="transmembrane region" description="Helical" evidence="1">
    <location>
        <begin position="196"/>
        <end position="217"/>
    </location>
</feature>
<keyword evidence="3" id="KW-1185">Reference proteome</keyword>
<feature type="transmembrane region" description="Helical" evidence="1">
    <location>
        <begin position="25"/>
        <end position="47"/>
    </location>
</feature>
<gene>
    <name evidence="2" type="ORF">T12_8462</name>
</gene>
<dbReference type="OrthoDB" id="5913893at2759"/>
<evidence type="ECO:0000256" key="1">
    <source>
        <dbReference type="SAM" id="Phobius"/>
    </source>
</evidence>
<keyword evidence="1" id="KW-0812">Transmembrane</keyword>
<keyword evidence="1" id="KW-0472">Membrane</keyword>
<evidence type="ECO:0000313" key="3">
    <source>
        <dbReference type="Proteomes" id="UP000054783"/>
    </source>
</evidence>
<sequence length="218" mass="25360">MFTKWNFNYLELKNGRKRLALSRSMWSYCCLTYSTYLIWLFCHSVGVTHAQQQQQQEKLNVIFILFFFCEGIYCIHCASPKLAIRQENLLHAMEQLMNLRQTFYPDHVEHKDCASLKNLSSGTFQQQHCHYPFCYSITFNDHSGGMPLVIRGCAESFLPPQPLKNHTKEYCRRIQENLDIVECVCPNSEYCGKSSGICPCVSLVLFYIILFISFAGFN</sequence>
<name>A0A0V0ZFZ5_9BILA</name>
<evidence type="ECO:0000313" key="2">
    <source>
        <dbReference type="EMBL" id="KRY11267.1"/>
    </source>
</evidence>
<feature type="transmembrane region" description="Helical" evidence="1">
    <location>
        <begin position="59"/>
        <end position="78"/>
    </location>
</feature>
<keyword evidence="1" id="KW-1133">Transmembrane helix</keyword>